<keyword evidence="2" id="KW-0732">Signal</keyword>
<evidence type="ECO:0000256" key="2">
    <source>
        <dbReference type="SAM" id="SignalP"/>
    </source>
</evidence>
<proteinExistence type="predicted"/>
<dbReference type="SUPFAM" id="SSF82153">
    <property type="entry name" value="FAS1 domain"/>
    <property type="match status" value="1"/>
</dbReference>
<dbReference type="InterPro" id="IPR000782">
    <property type="entry name" value="FAS1_domain"/>
</dbReference>
<dbReference type="InterPro" id="IPR050904">
    <property type="entry name" value="Adhesion/Biosynth-related"/>
</dbReference>
<evidence type="ECO:0000313" key="5">
    <source>
        <dbReference type="Proteomes" id="UP000813018"/>
    </source>
</evidence>
<keyword evidence="5" id="KW-1185">Reference proteome</keyword>
<dbReference type="Proteomes" id="UP000813018">
    <property type="component" value="Unassembled WGS sequence"/>
</dbReference>
<dbReference type="Gene3D" id="2.30.180.10">
    <property type="entry name" value="FAS1 domain"/>
    <property type="match status" value="1"/>
</dbReference>
<organism evidence="4 5">
    <name type="scientific">Pontibacter aydingkolensis</name>
    <dbReference type="NCBI Taxonomy" id="1911536"/>
    <lineage>
        <taxon>Bacteria</taxon>
        <taxon>Pseudomonadati</taxon>
        <taxon>Bacteroidota</taxon>
        <taxon>Cytophagia</taxon>
        <taxon>Cytophagales</taxon>
        <taxon>Hymenobacteraceae</taxon>
        <taxon>Pontibacter</taxon>
    </lineage>
</organism>
<protein>
    <submittedName>
        <fullName evidence="4">Fasciclin domain-containing protein</fullName>
    </submittedName>
</protein>
<feature type="domain" description="FAS1" evidence="3">
    <location>
        <begin position="81"/>
        <end position="213"/>
    </location>
</feature>
<dbReference type="RefSeq" id="WP_219875300.1">
    <property type="nucleotide sequence ID" value="NZ_JAHYXK010000001.1"/>
</dbReference>
<evidence type="ECO:0000256" key="1">
    <source>
        <dbReference type="SAM" id="MobiDB-lite"/>
    </source>
</evidence>
<reference evidence="4 5" key="1">
    <citation type="journal article" date="2016" name="Int. J. Syst. Evol. Microbiol.">
        <title>Pontibacter aydingkolensis sp. nov., isolated from soil of a salt lake.</title>
        <authorList>
            <person name="Osman G."/>
            <person name="Zhang T."/>
            <person name="Lou K."/>
            <person name="Gao Y."/>
            <person name="Chang W."/>
            <person name="Lin Q."/>
            <person name="Yang H.M."/>
            <person name="Huo X.D."/>
            <person name="Wang N."/>
        </authorList>
    </citation>
    <scope>NUCLEOTIDE SEQUENCE [LARGE SCALE GENOMIC DNA]</scope>
    <source>
        <strain evidence="4 5">KACC 19255</strain>
    </source>
</reference>
<dbReference type="PROSITE" id="PS50213">
    <property type="entry name" value="FAS1"/>
    <property type="match status" value="1"/>
</dbReference>
<accession>A0ABS7CNM8</accession>
<feature type="signal peptide" evidence="2">
    <location>
        <begin position="1"/>
        <end position="20"/>
    </location>
</feature>
<dbReference type="Pfam" id="PF02469">
    <property type="entry name" value="Fasciclin"/>
    <property type="match status" value="1"/>
</dbReference>
<name>A0ABS7CNM8_9BACT</name>
<feature type="region of interest" description="Disordered" evidence="1">
    <location>
        <begin position="25"/>
        <end position="72"/>
    </location>
</feature>
<feature type="chain" id="PRO_5047016553" evidence="2">
    <location>
        <begin position="21"/>
        <end position="218"/>
    </location>
</feature>
<gene>
    <name evidence="4" type="ORF">K0O23_00055</name>
</gene>
<comment type="caution">
    <text evidence="4">The sequence shown here is derived from an EMBL/GenBank/DDBJ whole genome shotgun (WGS) entry which is preliminary data.</text>
</comment>
<dbReference type="PANTHER" id="PTHR10900:SF77">
    <property type="entry name" value="FI19380P1"/>
    <property type="match status" value="1"/>
</dbReference>
<evidence type="ECO:0000259" key="3">
    <source>
        <dbReference type="PROSITE" id="PS50213"/>
    </source>
</evidence>
<dbReference type="SMART" id="SM00554">
    <property type="entry name" value="FAS1"/>
    <property type="match status" value="1"/>
</dbReference>
<dbReference type="EMBL" id="JAHYXK010000001">
    <property type="protein sequence ID" value="MBW7465445.1"/>
    <property type="molecule type" value="Genomic_DNA"/>
</dbReference>
<dbReference type="PROSITE" id="PS51257">
    <property type="entry name" value="PROKAR_LIPOPROTEIN"/>
    <property type="match status" value="1"/>
</dbReference>
<feature type="compositionally biased region" description="Basic and acidic residues" evidence="1">
    <location>
        <begin position="26"/>
        <end position="40"/>
    </location>
</feature>
<dbReference type="PANTHER" id="PTHR10900">
    <property type="entry name" value="PERIOSTIN-RELATED"/>
    <property type="match status" value="1"/>
</dbReference>
<dbReference type="InterPro" id="IPR036378">
    <property type="entry name" value="FAS1_dom_sf"/>
</dbReference>
<sequence length="218" mass="23268">MIKANIFLLAGALLCSTMLAGCGGADDSRNENPMQEERSRPNLGSEMEAKGANPNTEGRLAGEGDPAITDSRIGGNEMLPSQSIVENLTSAPDLTSFASALRNAEMVRALNGTGPYTVFAPNNQSFEDLPNGTVKDLMEDKNKQHLVDLLNNHIVAGKLKSENLQEGSMLKTIGGKQLKVTKRGEEIMINGAKVTLANKESGNGVIHVINKVLVPEEQ</sequence>
<evidence type="ECO:0000313" key="4">
    <source>
        <dbReference type="EMBL" id="MBW7465445.1"/>
    </source>
</evidence>